<dbReference type="AlphaFoldDB" id="A4EBW0"/>
<name>A4EBW0_COLAA</name>
<proteinExistence type="predicted"/>
<dbReference type="EMBL" id="AAVN02000009">
    <property type="protein sequence ID" value="EBA38852.1"/>
    <property type="molecule type" value="Genomic_DNA"/>
</dbReference>
<sequence length="26" mass="3354">MKMRAVERNRRPSFFMSRKFFLEEEM</sequence>
<evidence type="ECO:0000313" key="2">
    <source>
        <dbReference type="Proteomes" id="UP000002979"/>
    </source>
</evidence>
<accession>A4EBW0</accession>
<gene>
    <name evidence="1" type="ORF">COLAER_01936</name>
</gene>
<reference evidence="1 2" key="1">
    <citation type="submission" date="2007-01" db="EMBL/GenBank/DDBJ databases">
        <title>Draft genome sequence of Collinsella aerofaciens (ATCC 25986).</title>
        <authorList>
            <person name="Sudarsanam P."/>
            <person name="Ley R."/>
            <person name="Guruge J."/>
            <person name="Turnbaugh P.J."/>
            <person name="Mahowald M."/>
            <person name="Liep D."/>
            <person name="Gordon J."/>
        </authorList>
    </citation>
    <scope>NUCLEOTIDE SEQUENCE [LARGE SCALE GENOMIC DNA]</scope>
    <source>
        <strain evidence="2">ATCC 25986 / DSM 3979 / JCM 10188 / KCTC 3647 / NCTC 11838 / VPI 1003</strain>
    </source>
</reference>
<protein>
    <submittedName>
        <fullName evidence="1">Uncharacterized protein</fullName>
    </submittedName>
</protein>
<dbReference type="Proteomes" id="UP000002979">
    <property type="component" value="Unassembled WGS sequence"/>
</dbReference>
<organism evidence="1 2">
    <name type="scientific">Collinsella aerofaciens (strain ATCC 25986 / DSM 3979 / JCM 10188 / KCTC 3647 / NCTC 11838 / VPI 1003)</name>
    <dbReference type="NCBI Taxonomy" id="411903"/>
    <lineage>
        <taxon>Bacteria</taxon>
        <taxon>Bacillati</taxon>
        <taxon>Actinomycetota</taxon>
        <taxon>Coriobacteriia</taxon>
        <taxon>Coriobacteriales</taxon>
        <taxon>Coriobacteriaceae</taxon>
        <taxon>Collinsella</taxon>
    </lineage>
</organism>
<comment type="caution">
    <text evidence="1">The sequence shown here is derived from an EMBL/GenBank/DDBJ whole genome shotgun (WGS) entry which is preliminary data.</text>
</comment>
<evidence type="ECO:0000313" key="1">
    <source>
        <dbReference type="EMBL" id="EBA38852.1"/>
    </source>
</evidence>
<reference evidence="1 2" key="2">
    <citation type="submission" date="2007-04" db="EMBL/GenBank/DDBJ databases">
        <authorList>
            <person name="Fulton L."/>
            <person name="Clifton S."/>
            <person name="Fulton B."/>
            <person name="Xu J."/>
            <person name="Minx P."/>
            <person name="Mardis E.R."/>
            <person name="Wilson R.K."/>
        </authorList>
    </citation>
    <scope>NUCLEOTIDE SEQUENCE [LARGE SCALE GENOMIC DNA]</scope>
    <source>
        <strain evidence="2">ATCC 25986 / DSM 3979 / JCM 10188 / KCTC 3647 / NCTC 11838 / VPI 1003</strain>
    </source>
</reference>